<dbReference type="Pfam" id="PF00743">
    <property type="entry name" value="FMO-like"/>
    <property type="match status" value="1"/>
</dbReference>
<sequence>MSAITADVLALDWLNDFGAHLAAGNVDGVVSCFREDGWLRDFLIFSWNNRTLHSSSKISAFLRDNLKPNTLSNFQLDDRPFLGPEKGHIMPAMEGVSSGFTFDTPIARGRGFVRLADEGSGRWKALSVLMTMDDLKGHEEQGHENGMWGDHTLAWGEVKLERAKRVEEDPQVLIVGGGQSGLIVAARFKQMQIPTLIVERNPRIGDNWRQRYPTLSLHTTKYHHSMLYQPYPANWPLFTPRDKLANWLEQYAESQDLVVWTNSEPLPTPKYDFDTKKWTVHINRNGQTVTIHPFHIVLATGVLGGPKIPPILRNGSGDFKGRVLHAHNYSGGQNFSGKRVVVVGSGNTSADICQDLDVHGASVTMVQRSTTSWPGDIPTDVADFKLVATPFLLLKKAMASVAPYGWQVVDKDMIEGLRKCGMDINLGPDGTGNLFLVYDRGGGFWVDVGCAQLIIDGKIKVKTGVEIQEMTGEDVHFTDGSSLQADAVIFATGYENMRDDMKQTFGEETIDMTGPVWGLDEEGELRGSYRQTGHPGLWYAPGDFLAARFYSKPLALLFKAIELGHLKL</sequence>
<evidence type="ECO:0000313" key="4">
    <source>
        <dbReference type="EMBL" id="KAL0581363.1"/>
    </source>
</evidence>
<proteinExistence type="predicted"/>
<evidence type="ECO:0000256" key="2">
    <source>
        <dbReference type="ARBA" id="ARBA00022827"/>
    </source>
</evidence>
<dbReference type="InterPro" id="IPR036188">
    <property type="entry name" value="FAD/NAD-bd_sf"/>
</dbReference>
<comment type="caution">
    <text evidence="4">The sequence shown here is derived from an EMBL/GenBank/DDBJ whole genome shotgun (WGS) entry which is preliminary data.</text>
</comment>
<dbReference type="PANTHER" id="PTHR43539">
    <property type="entry name" value="FLAVIN-BINDING MONOOXYGENASE-LIKE PROTEIN (AFU_ORTHOLOGUE AFUA_4G09220)"/>
    <property type="match status" value="1"/>
</dbReference>
<evidence type="ECO:0008006" key="6">
    <source>
        <dbReference type="Google" id="ProtNLM"/>
    </source>
</evidence>
<dbReference type="SUPFAM" id="SSF51905">
    <property type="entry name" value="FAD/NAD(P)-binding domain"/>
    <property type="match status" value="1"/>
</dbReference>
<name>A0ABR3G0M9_9AGAR</name>
<organism evidence="4 5">
    <name type="scientific">Marasmius crinis-equi</name>
    <dbReference type="NCBI Taxonomy" id="585013"/>
    <lineage>
        <taxon>Eukaryota</taxon>
        <taxon>Fungi</taxon>
        <taxon>Dikarya</taxon>
        <taxon>Basidiomycota</taxon>
        <taxon>Agaricomycotina</taxon>
        <taxon>Agaricomycetes</taxon>
        <taxon>Agaricomycetidae</taxon>
        <taxon>Agaricales</taxon>
        <taxon>Marasmiineae</taxon>
        <taxon>Marasmiaceae</taxon>
        <taxon>Marasmius</taxon>
    </lineage>
</organism>
<evidence type="ECO:0000256" key="1">
    <source>
        <dbReference type="ARBA" id="ARBA00022630"/>
    </source>
</evidence>
<accession>A0ABR3G0M9</accession>
<evidence type="ECO:0000313" key="5">
    <source>
        <dbReference type="Proteomes" id="UP001465976"/>
    </source>
</evidence>
<dbReference type="EMBL" id="JBAHYK010000011">
    <property type="protein sequence ID" value="KAL0581363.1"/>
    <property type="molecule type" value="Genomic_DNA"/>
</dbReference>
<evidence type="ECO:0000256" key="3">
    <source>
        <dbReference type="ARBA" id="ARBA00023002"/>
    </source>
</evidence>
<dbReference type="PANTHER" id="PTHR43539:SF68">
    <property type="entry name" value="FLAVIN-BINDING MONOOXYGENASE-LIKE PROTEIN (AFU_ORTHOLOGUE AFUA_4G09220)"/>
    <property type="match status" value="1"/>
</dbReference>
<dbReference type="InterPro" id="IPR020946">
    <property type="entry name" value="Flavin_mOase-like"/>
</dbReference>
<keyword evidence="5" id="KW-1185">Reference proteome</keyword>
<dbReference type="Proteomes" id="UP001465976">
    <property type="component" value="Unassembled WGS sequence"/>
</dbReference>
<dbReference type="InterPro" id="IPR050982">
    <property type="entry name" value="Auxin_biosynth/cation_transpt"/>
</dbReference>
<keyword evidence="2" id="KW-0274">FAD</keyword>
<gene>
    <name evidence="4" type="ORF">V5O48_000627</name>
</gene>
<dbReference type="Gene3D" id="3.50.50.60">
    <property type="entry name" value="FAD/NAD(P)-binding domain"/>
    <property type="match status" value="1"/>
</dbReference>
<keyword evidence="3" id="KW-0560">Oxidoreductase</keyword>
<keyword evidence="1" id="KW-0285">Flavoprotein</keyword>
<protein>
    <recommendedName>
        <fullName evidence="6">FAD/NAD(P)-binding domain-containing protein</fullName>
    </recommendedName>
</protein>
<reference evidence="4 5" key="1">
    <citation type="submission" date="2024-02" db="EMBL/GenBank/DDBJ databases">
        <title>A draft genome for the cacao thread blight pathogen Marasmius crinis-equi.</title>
        <authorList>
            <person name="Cohen S.P."/>
            <person name="Baruah I.K."/>
            <person name="Amoako-Attah I."/>
            <person name="Bukari Y."/>
            <person name="Meinhardt L.W."/>
            <person name="Bailey B.A."/>
        </authorList>
    </citation>
    <scope>NUCLEOTIDE SEQUENCE [LARGE SCALE GENOMIC DNA]</scope>
    <source>
        <strain evidence="4 5">GH-76</strain>
    </source>
</reference>